<accession>A0A210PGY2</accession>
<dbReference type="Proteomes" id="UP000242188">
    <property type="component" value="Unassembled WGS sequence"/>
</dbReference>
<dbReference type="AlphaFoldDB" id="A0A210PGY2"/>
<evidence type="ECO:0000313" key="2">
    <source>
        <dbReference type="EMBL" id="OWF35745.1"/>
    </source>
</evidence>
<keyword evidence="3" id="KW-1185">Reference proteome</keyword>
<evidence type="ECO:0000313" key="3">
    <source>
        <dbReference type="Proteomes" id="UP000242188"/>
    </source>
</evidence>
<feature type="compositionally biased region" description="Low complexity" evidence="1">
    <location>
        <begin position="8"/>
        <end position="23"/>
    </location>
</feature>
<proteinExistence type="predicted"/>
<name>A0A210PGY2_MIZYE</name>
<dbReference type="OrthoDB" id="6210962at2759"/>
<comment type="caution">
    <text evidence="2">The sequence shown here is derived from an EMBL/GenBank/DDBJ whole genome shotgun (WGS) entry which is preliminary data.</text>
</comment>
<protein>
    <submittedName>
        <fullName evidence="2">Uncharacterized protein</fullName>
    </submittedName>
</protein>
<evidence type="ECO:0000256" key="1">
    <source>
        <dbReference type="SAM" id="MobiDB-lite"/>
    </source>
</evidence>
<sequence length="221" mass="24570">MNKNPFGSSSNATSNSSSQSTASFPSNLFGSNQMSSTGFSISFDPNKINGMTFSSLVGRMALVKRQTSGGSATFPKYDPNAVNQLTSSFIDPSKSKLGAGGATGGMYNPDQWNTISFNMFNPQFQLGRRRLTRQTTIPKYDPNAVNQLTSSFLDPSKSKLGAGGATGGMYNPDQWNTISFNMFNPQSQLGKRRMLQAHVYYMYVKWRLYYSTWQRWILPFK</sequence>
<feature type="region of interest" description="Disordered" evidence="1">
    <location>
        <begin position="1"/>
        <end position="24"/>
    </location>
</feature>
<reference evidence="2 3" key="1">
    <citation type="journal article" date="2017" name="Nat. Ecol. Evol.">
        <title>Scallop genome provides insights into evolution of bilaterian karyotype and development.</title>
        <authorList>
            <person name="Wang S."/>
            <person name="Zhang J."/>
            <person name="Jiao W."/>
            <person name="Li J."/>
            <person name="Xun X."/>
            <person name="Sun Y."/>
            <person name="Guo X."/>
            <person name="Huan P."/>
            <person name="Dong B."/>
            <person name="Zhang L."/>
            <person name="Hu X."/>
            <person name="Sun X."/>
            <person name="Wang J."/>
            <person name="Zhao C."/>
            <person name="Wang Y."/>
            <person name="Wang D."/>
            <person name="Huang X."/>
            <person name="Wang R."/>
            <person name="Lv J."/>
            <person name="Li Y."/>
            <person name="Zhang Z."/>
            <person name="Liu B."/>
            <person name="Lu W."/>
            <person name="Hui Y."/>
            <person name="Liang J."/>
            <person name="Zhou Z."/>
            <person name="Hou R."/>
            <person name="Li X."/>
            <person name="Liu Y."/>
            <person name="Li H."/>
            <person name="Ning X."/>
            <person name="Lin Y."/>
            <person name="Zhao L."/>
            <person name="Xing Q."/>
            <person name="Dou J."/>
            <person name="Li Y."/>
            <person name="Mao J."/>
            <person name="Guo H."/>
            <person name="Dou H."/>
            <person name="Li T."/>
            <person name="Mu C."/>
            <person name="Jiang W."/>
            <person name="Fu Q."/>
            <person name="Fu X."/>
            <person name="Miao Y."/>
            <person name="Liu J."/>
            <person name="Yu Q."/>
            <person name="Li R."/>
            <person name="Liao H."/>
            <person name="Li X."/>
            <person name="Kong Y."/>
            <person name="Jiang Z."/>
            <person name="Chourrout D."/>
            <person name="Li R."/>
            <person name="Bao Z."/>
        </authorList>
    </citation>
    <scope>NUCLEOTIDE SEQUENCE [LARGE SCALE GENOMIC DNA]</scope>
    <source>
        <strain evidence="2 3">PY_sf001</strain>
    </source>
</reference>
<dbReference type="EMBL" id="NEDP02076710">
    <property type="protein sequence ID" value="OWF35745.1"/>
    <property type="molecule type" value="Genomic_DNA"/>
</dbReference>
<organism evidence="2 3">
    <name type="scientific">Mizuhopecten yessoensis</name>
    <name type="common">Japanese scallop</name>
    <name type="synonym">Patinopecten yessoensis</name>
    <dbReference type="NCBI Taxonomy" id="6573"/>
    <lineage>
        <taxon>Eukaryota</taxon>
        <taxon>Metazoa</taxon>
        <taxon>Spiralia</taxon>
        <taxon>Lophotrochozoa</taxon>
        <taxon>Mollusca</taxon>
        <taxon>Bivalvia</taxon>
        <taxon>Autobranchia</taxon>
        <taxon>Pteriomorphia</taxon>
        <taxon>Pectinida</taxon>
        <taxon>Pectinoidea</taxon>
        <taxon>Pectinidae</taxon>
        <taxon>Mizuhopecten</taxon>
    </lineage>
</organism>
<gene>
    <name evidence="2" type="ORF">KP79_PYT10582</name>
</gene>